<dbReference type="PROSITE" id="PS50850">
    <property type="entry name" value="MFS"/>
    <property type="match status" value="1"/>
</dbReference>
<dbReference type="GO" id="GO:0022857">
    <property type="term" value="F:transmembrane transporter activity"/>
    <property type="evidence" value="ECO:0007669"/>
    <property type="project" value="InterPro"/>
</dbReference>
<reference evidence="6" key="1">
    <citation type="submission" date="2020-06" db="EMBL/GenBank/DDBJ databases">
        <authorList>
            <consortium name="Plant Systems Biology data submission"/>
        </authorList>
    </citation>
    <scope>NUCLEOTIDE SEQUENCE</scope>
    <source>
        <strain evidence="6">D6</strain>
    </source>
</reference>
<feature type="transmembrane region" description="Helical" evidence="3">
    <location>
        <begin position="60"/>
        <end position="86"/>
    </location>
</feature>
<feature type="transmembrane region" description="Helical" evidence="3">
    <location>
        <begin position="102"/>
        <end position="119"/>
    </location>
</feature>
<dbReference type="EMBL" id="CAICTM010000474">
    <property type="protein sequence ID" value="CAB9511238.1"/>
    <property type="molecule type" value="Genomic_DNA"/>
</dbReference>
<protein>
    <recommendedName>
        <fullName evidence="8">CRAL-TRIO domain-containing protein</fullName>
    </recommendedName>
</protein>
<evidence type="ECO:0000256" key="1">
    <source>
        <dbReference type="ARBA" id="ARBA00004141"/>
    </source>
</evidence>
<evidence type="ECO:0000313" key="6">
    <source>
        <dbReference type="EMBL" id="CAB9511238.1"/>
    </source>
</evidence>
<dbReference type="GO" id="GO:0016020">
    <property type="term" value="C:membrane"/>
    <property type="evidence" value="ECO:0007669"/>
    <property type="project" value="UniProtKB-SubCell"/>
</dbReference>
<keyword evidence="7" id="KW-1185">Reference proteome</keyword>
<accession>A0A9N8HDR5</accession>
<dbReference type="AlphaFoldDB" id="A0A9N8HDR5"/>
<gene>
    <name evidence="6" type="ORF">SEMRO_475_G150440.1</name>
</gene>
<feature type="compositionally biased region" description="Low complexity" evidence="2">
    <location>
        <begin position="24"/>
        <end position="37"/>
    </location>
</feature>
<dbReference type="InterPro" id="IPR036865">
    <property type="entry name" value="CRAL-TRIO_dom_sf"/>
</dbReference>
<dbReference type="InterPro" id="IPR011701">
    <property type="entry name" value="MFS"/>
</dbReference>
<evidence type="ECO:0000256" key="2">
    <source>
        <dbReference type="SAM" id="MobiDB-lite"/>
    </source>
</evidence>
<dbReference type="InterPro" id="IPR020846">
    <property type="entry name" value="MFS_dom"/>
</dbReference>
<feature type="transmembrane region" description="Helical" evidence="3">
    <location>
        <begin position="352"/>
        <end position="369"/>
    </location>
</feature>
<feature type="transmembrane region" description="Helical" evidence="3">
    <location>
        <begin position="163"/>
        <end position="187"/>
    </location>
</feature>
<proteinExistence type="predicted"/>
<dbReference type="OrthoDB" id="541403at2759"/>
<keyword evidence="3" id="KW-0472">Membrane</keyword>
<feature type="compositionally biased region" description="Low complexity" evidence="2">
    <location>
        <begin position="289"/>
        <end position="302"/>
    </location>
</feature>
<feature type="domain" description="Major facilitator superfamily (MFS) profile" evidence="5">
    <location>
        <begin position="59"/>
        <end position="499"/>
    </location>
</feature>
<dbReference type="PROSITE" id="PS50191">
    <property type="entry name" value="CRAL_TRIO"/>
    <property type="match status" value="1"/>
</dbReference>
<evidence type="ECO:0008006" key="8">
    <source>
        <dbReference type="Google" id="ProtNLM"/>
    </source>
</evidence>
<feature type="transmembrane region" description="Helical" evidence="3">
    <location>
        <begin position="234"/>
        <end position="255"/>
    </location>
</feature>
<dbReference type="Pfam" id="PF07690">
    <property type="entry name" value="MFS_1"/>
    <property type="match status" value="1"/>
</dbReference>
<organism evidence="6 7">
    <name type="scientific">Seminavis robusta</name>
    <dbReference type="NCBI Taxonomy" id="568900"/>
    <lineage>
        <taxon>Eukaryota</taxon>
        <taxon>Sar</taxon>
        <taxon>Stramenopiles</taxon>
        <taxon>Ochrophyta</taxon>
        <taxon>Bacillariophyta</taxon>
        <taxon>Bacillariophyceae</taxon>
        <taxon>Bacillariophycidae</taxon>
        <taxon>Naviculales</taxon>
        <taxon>Naviculaceae</taxon>
        <taxon>Seminavis</taxon>
    </lineage>
</organism>
<comment type="subcellular location">
    <subcellularLocation>
        <location evidence="1">Membrane</location>
        <topology evidence="1">Multi-pass membrane protein</topology>
    </subcellularLocation>
</comment>
<feature type="transmembrane region" description="Helical" evidence="3">
    <location>
        <begin position="126"/>
        <end position="151"/>
    </location>
</feature>
<sequence length="816" mass="90141">MTAEVEEDPPSNGETLQEPLLSATNNDTIPTSNNDNDNNNKNITISCCGRRPLLSVNHNVFLNLLLCVMYGISDSLWSGTVIAAYLKKLGHSHNSWVGNVEAANGLAGLLSALPVGYLADKCGRDVVLRWGGGLLCLTAVLHAVLLEWIGTDDDESSRPHVEIFMGCIMALWGIGGGIVMGPSQALFADSVPTGKRSEYFTYLFVCFEVASCLGPLVSIGLFQKLGDDWDLYDLRIIIYVGLALEILNGFLMMFFDDSKALDEPDELQNNEQQQPLLLEEERTTDEEQPTPQSTSSSDNNNNINNTLKRRQAWIPYILFAHSLVFALGSGMTVKFFPLFFKDQVGMSPTQVQIVYLIVPLTLAACSGLGQQLAKRLGRVPTGLLFKSLGVVGLFSMVVFKEYLDQHALLLVPIYVARTALMNASFPLEESILMDFVPKQERARWKSLESISIFGWCGSAALGGWASDHAHDDYTYTFLITACIQVVGIFIWAILLPLVPIHEGEQQSQQQSSSSYQAPTTATNGGAAMMSISSTSPQDTMVDALAQRFPTLTVSDCARFHEEFEGNDLIQKLQEYVEFRNMYKLDDLRDTDGILMDQPLDDAADWKWASDLALQAAKTRPSPLIPGVEGQSMADRVCKLDTLPQMCFAPRHDDGTVVCTVDGGNPIITYLAARLDPDEVSSEIYALCITLYLERISYTHCLDTQGAVLLVDTRIGTGWPNKSVFQAFGFLQVLASTLYKTHPGRVEKFVIYPVPSVGVYAYKMVKGWLPGDVAETIKIIKGKDGVKDQPPKKELLPYVTEEVLERLEETRRAHFVT</sequence>
<feature type="transmembrane region" description="Helical" evidence="3">
    <location>
        <begin position="477"/>
        <end position="498"/>
    </location>
</feature>
<dbReference type="InterPro" id="IPR036259">
    <property type="entry name" value="MFS_trans_sf"/>
</dbReference>
<dbReference type="Proteomes" id="UP001153069">
    <property type="component" value="Unassembled WGS sequence"/>
</dbReference>
<evidence type="ECO:0000259" key="5">
    <source>
        <dbReference type="PROSITE" id="PS50850"/>
    </source>
</evidence>
<dbReference type="InterPro" id="IPR001251">
    <property type="entry name" value="CRAL-TRIO_dom"/>
</dbReference>
<keyword evidence="3" id="KW-0812">Transmembrane</keyword>
<comment type="caution">
    <text evidence="6">The sequence shown here is derived from an EMBL/GenBank/DDBJ whole genome shotgun (WGS) entry which is preliminary data.</text>
</comment>
<feature type="domain" description="CRAL-TRIO" evidence="4">
    <location>
        <begin position="663"/>
        <end position="808"/>
    </location>
</feature>
<dbReference type="CDD" id="cd00170">
    <property type="entry name" value="SEC14"/>
    <property type="match status" value="1"/>
</dbReference>
<dbReference type="SUPFAM" id="SSF103473">
    <property type="entry name" value="MFS general substrate transporter"/>
    <property type="match status" value="1"/>
</dbReference>
<dbReference type="Pfam" id="PF00650">
    <property type="entry name" value="CRAL_TRIO"/>
    <property type="match status" value="1"/>
</dbReference>
<feature type="region of interest" description="Disordered" evidence="2">
    <location>
        <begin position="1"/>
        <end position="37"/>
    </location>
</feature>
<keyword evidence="3" id="KW-1133">Transmembrane helix</keyword>
<feature type="transmembrane region" description="Helical" evidence="3">
    <location>
        <begin position="316"/>
        <end position="340"/>
    </location>
</feature>
<evidence type="ECO:0000259" key="4">
    <source>
        <dbReference type="PROSITE" id="PS50191"/>
    </source>
</evidence>
<dbReference type="Gene3D" id="3.40.525.10">
    <property type="entry name" value="CRAL-TRIO lipid binding domain"/>
    <property type="match status" value="1"/>
</dbReference>
<feature type="transmembrane region" description="Helical" evidence="3">
    <location>
        <begin position="199"/>
        <end position="222"/>
    </location>
</feature>
<evidence type="ECO:0000256" key="3">
    <source>
        <dbReference type="SAM" id="Phobius"/>
    </source>
</evidence>
<evidence type="ECO:0000313" key="7">
    <source>
        <dbReference type="Proteomes" id="UP001153069"/>
    </source>
</evidence>
<dbReference type="PANTHER" id="PTHR23525">
    <property type="entry name" value="TRANSPORTER, PUTATIVE-RELATED"/>
    <property type="match status" value="1"/>
</dbReference>
<dbReference type="PANTHER" id="PTHR23525:SF1">
    <property type="entry name" value="NODULIN-LIKE DOMAIN-CONTAINING PROTEIN"/>
    <property type="match status" value="1"/>
</dbReference>
<dbReference type="Gene3D" id="1.20.1250.20">
    <property type="entry name" value="MFS general substrate transporter like domains"/>
    <property type="match status" value="2"/>
</dbReference>
<feature type="region of interest" description="Disordered" evidence="2">
    <location>
        <begin position="281"/>
        <end position="302"/>
    </location>
</feature>
<feature type="transmembrane region" description="Helical" evidence="3">
    <location>
        <begin position="381"/>
        <end position="399"/>
    </location>
</feature>
<name>A0A9N8HDR5_9STRA</name>
<dbReference type="SUPFAM" id="SSF52087">
    <property type="entry name" value="CRAL/TRIO domain"/>
    <property type="match status" value="1"/>
</dbReference>